<evidence type="ECO:0000259" key="4">
    <source>
        <dbReference type="Pfam" id="PF25792"/>
    </source>
</evidence>
<reference evidence="6 7" key="1">
    <citation type="submission" date="2019-08" db="EMBL/GenBank/DDBJ databases">
        <title>Lewinella sp. strain SSH13 Genome sequencing and assembly.</title>
        <authorList>
            <person name="Kim I."/>
        </authorList>
    </citation>
    <scope>NUCLEOTIDE SEQUENCE [LARGE SCALE GENOMIC DNA]</scope>
    <source>
        <strain evidence="6 7">SSH13</strain>
    </source>
</reference>
<evidence type="ECO:0000259" key="3">
    <source>
        <dbReference type="Pfam" id="PF25791"/>
    </source>
</evidence>
<dbReference type="Pfam" id="PF25796">
    <property type="entry name" value="BREX_BrxC_4th"/>
    <property type="match status" value="1"/>
</dbReference>
<feature type="region of interest" description="Disordered" evidence="1">
    <location>
        <begin position="1114"/>
        <end position="1167"/>
    </location>
</feature>
<dbReference type="NCBIfam" id="NF033441">
    <property type="entry name" value="BREX_BrxC"/>
    <property type="match status" value="1"/>
</dbReference>
<dbReference type="InterPro" id="IPR047679">
    <property type="entry name" value="BREX_BrxC"/>
</dbReference>
<dbReference type="EMBL" id="VOXD01000040">
    <property type="protein sequence ID" value="TXF86310.1"/>
    <property type="molecule type" value="Genomic_DNA"/>
</dbReference>
<accession>A0A5C7F9S7</accession>
<dbReference type="Pfam" id="PF25791">
    <property type="entry name" value="WHD_BREX_BrxC"/>
    <property type="match status" value="1"/>
</dbReference>
<sequence length="1198" mass="135568">MSTTQRLSDLFTYDINRTIEGVIKADDESHLRQEVQEFVITKEVAQKLERQFFDAYNDTGGTNGVWISGFYGSGKSHLLKMLSVLLENRVVDDIETGRRFADKVREDNPLLAASIEKAARIPARSIRFNIDQKAILNSTGKDQADAVLAVFMSVFNEMRGYFPRLAWLADLERRMDREGIFADFKTTFREQTGKDWDTERYQVALVRSKFAKAYAAVTAGAVDDGKAVWESARSDYNLTIERFAEEVNDYLSQQAPGFRLNFFVDEVGQYIGDDTKLMTNLQTIAESLYTRCNGNAWVFVTSQEDIEAVLGGLKDKQSQDFSKIQARFKCKLNLTSQNVDEVIELRLLKKTDAGEALLTPIYEQEHKNFATVLSFHEGGTEFRVADSKEEYLRKYPFQPFHFGLLQDCIRALSRQNALMGKHASVGERSLLSIFQDVVKKMDADGLPIGNLPSFDRAFDGLQPILKGEVQASLNTAINNLGEDSFEVRVLKILFLVKYVKNFEATPHHITALLTENFRQDQKALEQDVQTALNKLTRQSYLLRNGTKYEFLTDDEKDIEQEIHNTEVDAVKVNDFLGRMIFEEVIKDTTVTYPDNKQKFGFNRKLDDGPFGRQTNELVLNVITARHPNFSSPTLLMAHSLDKPEAYFVLSAEDRLMDDVQMHLKTDTYLRQTGTPEGEKGLIVQRRAQENHKRRDEIIDQIKAAVGRADILLSGQAVKDIGVGEARNRVTQALQKLITKTYHSLRLLPRDFSYDDATNALLRPAAELAGESGNIGPAEEEMLTFVRRQATANHRVTAKSLLERFGTKPYGWSEGSTATILARLIAGNKLEARADGRDLDNRAAADYLSSNRRVDSLMVSPLADISARDVGRLKRLHQELFNKSNPGREAKEVAEAFRDALREEQLQLRGLLGKKDDFPFVDQLQPYAEALDAFVKLRYNEVFQQLDKLDTDLADLREDRYAPIKAFIDGDQGDIYAKIGKFLATGRENYRHLPPELIQPLQQLQQEEKPYRRGVMSQAKAQLDAAFDAVRDRLEQDRRQVKMLLDGKAAELKAMEEYADLTDTEKLNLEEHLGRHERQLTAERTISGLRQALRDFEEHTFGQLVNQVAALSAAHRRPPPAAPPLGAGGQPYPAPASAPAPKAEEPKPQYTPLPPSRELRDRAGLKSSLIKEEEELERYLNALREAGRAILERGDGIRL</sequence>
<evidence type="ECO:0000256" key="1">
    <source>
        <dbReference type="SAM" id="MobiDB-lite"/>
    </source>
</evidence>
<evidence type="ECO:0000259" key="2">
    <source>
        <dbReference type="Pfam" id="PF19557"/>
    </source>
</evidence>
<dbReference type="RefSeq" id="WP_147932457.1">
    <property type="nucleotide sequence ID" value="NZ_VOXD01000040.1"/>
</dbReference>
<dbReference type="InterPro" id="IPR058036">
    <property type="entry name" value="BREX_BrxC_4th"/>
</dbReference>
<organism evidence="6 7">
    <name type="scientific">Neolewinella aurantiaca</name>
    <dbReference type="NCBI Taxonomy" id="2602767"/>
    <lineage>
        <taxon>Bacteria</taxon>
        <taxon>Pseudomonadati</taxon>
        <taxon>Bacteroidota</taxon>
        <taxon>Saprospiria</taxon>
        <taxon>Saprospirales</taxon>
        <taxon>Lewinellaceae</taxon>
        <taxon>Neolewinella</taxon>
    </lineage>
</organism>
<dbReference type="Pfam" id="PF25792">
    <property type="entry name" value="BREX_BrxC_helical"/>
    <property type="match status" value="1"/>
</dbReference>
<dbReference type="Pfam" id="PF19557">
    <property type="entry name" value="DUF6079_1st"/>
    <property type="match status" value="1"/>
</dbReference>
<evidence type="ECO:0000259" key="5">
    <source>
        <dbReference type="Pfam" id="PF25796"/>
    </source>
</evidence>
<feature type="domain" description="Probable ATP-binding protein BrxC alpha-helical" evidence="4">
    <location>
        <begin position="870"/>
        <end position="987"/>
    </location>
</feature>
<protein>
    <submittedName>
        <fullName evidence="6">BREX system P-loop protein BrxC</fullName>
    </submittedName>
</protein>
<dbReference type="Proteomes" id="UP000321907">
    <property type="component" value="Unassembled WGS sequence"/>
</dbReference>
<name>A0A5C7F9S7_9BACT</name>
<evidence type="ECO:0000313" key="7">
    <source>
        <dbReference type="Proteomes" id="UP000321907"/>
    </source>
</evidence>
<feature type="domain" description="DUF6079" evidence="2">
    <location>
        <begin position="25"/>
        <end position="89"/>
    </location>
</feature>
<keyword evidence="7" id="KW-1185">Reference proteome</keyword>
<dbReference type="AlphaFoldDB" id="A0A5C7F9S7"/>
<comment type="caution">
    <text evidence="6">The sequence shown here is derived from an EMBL/GenBank/DDBJ whole genome shotgun (WGS) entry which is preliminary data.</text>
</comment>
<feature type="domain" description="Probable ATP-binding protein BrxC winged helix-turn-helix" evidence="3">
    <location>
        <begin position="776"/>
        <end position="859"/>
    </location>
</feature>
<dbReference type="InterPro" id="IPR058038">
    <property type="entry name" value="BREX_BrxC_wHTH"/>
</dbReference>
<dbReference type="InterPro" id="IPR045725">
    <property type="entry name" value="DUF6079_N"/>
</dbReference>
<dbReference type="OrthoDB" id="3201900at2"/>
<feature type="domain" description="Probable ATP-binding protein BrxC 4th six-stranded beta-sheet" evidence="5">
    <location>
        <begin position="565"/>
        <end position="736"/>
    </location>
</feature>
<proteinExistence type="predicted"/>
<dbReference type="InterPro" id="IPR058037">
    <property type="entry name" value="BREX_BrxC_helical"/>
</dbReference>
<evidence type="ECO:0000313" key="6">
    <source>
        <dbReference type="EMBL" id="TXF86310.1"/>
    </source>
</evidence>
<gene>
    <name evidence="6" type="primary">brxC</name>
    <name evidence="6" type="ORF">FUA23_19520</name>
</gene>